<sequence>MKPSLSFNTFLSSTFGCQLIRTAHQNIFLPDLKIFHYPNRAGNRATSLEFQGINIIMCSDSHRFCLEKRFEGSQYLFLSSTNPSISGNQAFALPPVRTSIRMTQLHLRTTIFAAHQIKV</sequence>
<evidence type="ECO:0000313" key="1">
    <source>
        <dbReference type="EMBL" id="GFU55594.1"/>
    </source>
</evidence>
<accession>A0A8X6R3M2</accession>
<keyword evidence="2" id="KW-1185">Reference proteome</keyword>
<protein>
    <submittedName>
        <fullName evidence="1">Uncharacterized protein</fullName>
    </submittedName>
</protein>
<dbReference type="AlphaFoldDB" id="A0A8X6R3M2"/>
<gene>
    <name evidence="1" type="ORF">NPIL_204931</name>
</gene>
<proteinExistence type="predicted"/>
<evidence type="ECO:0000313" key="2">
    <source>
        <dbReference type="Proteomes" id="UP000887013"/>
    </source>
</evidence>
<reference evidence="1" key="1">
    <citation type="submission" date="2020-08" db="EMBL/GenBank/DDBJ databases">
        <title>Multicomponent nature underlies the extraordinary mechanical properties of spider dragline silk.</title>
        <authorList>
            <person name="Kono N."/>
            <person name="Nakamura H."/>
            <person name="Mori M."/>
            <person name="Yoshida Y."/>
            <person name="Ohtoshi R."/>
            <person name="Malay A.D."/>
            <person name="Moran D.A.P."/>
            <person name="Tomita M."/>
            <person name="Numata K."/>
            <person name="Arakawa K."/>
        </authorList>
    </citation>
    <scope>NUCLEOTIDE SEQUENCE</scope>
</reference>
<dbReference type="Proteomes" id="UP000887013">
    <property type="component" value="Unassembled WGS sequence"/>
</dbReference>
<name>A0A8X6R3M2_NEPPI</name>
<dbReference type="PROSITE" id="PS51257">
    <property type="entry name" value="PROKAR_LIPOPROTEIN"/>
    <property type="match status" value="1"/>
</dbReference>
<dbReference type="EMBL" id="BMAW01039390">
    <property type="protein sequence ID" value="GFU55594.1"/>
    <property type="molecule type" value="Genomic_DNA"/>
</dbReference>
<organism evidence="1 2">
    <name type="scientific">Nephila pilipes</name>
    <name type="common">Giant wood spider</name>
    <name type="synonym">Nephila maculata</name>
    <dbReference type="NCBI Taxonomy" id="299642"/>
    <lineage>
        <taxon>Eukaryota</taxon>
        <taxon>Metazoa</taxon>
        <taxon>Ecdysozoa</taxon>
        <taxon>Arthropoda</taxon>
        <taxon>Chelicerata</taxon>
        <taxon>Arachnida</taxon>
        <taxon>Araneae</taxon>
        <taxon>Araneomorphae</taxon>
        <taxon>Entelegynae</taxon>
        <taxon>Araneoidea</taxon>
        <taxon>Nephilidae</taxon>
        <taxon>Nephila</taxon>
    </lineage>
</organism>
<comment type="caution">
    <text evidence="1">The sequence shown here is derived from an EMBL/GenBank/DDBJ whole genome shotgun (WGS) entry which is preliminary data.</text>
</comment>